<keyword evidence="4" id="KW-1185">Reference proteome</keyword>
<feature type="compositionally biased region" description="Gly residues" evidence="1">
    <location>
        <begin position="58"/>
        <end position="73"/>
    </location>
</feature>
<proteinExistence type="predicted"/>
<evidence type="ECO:0000259" key="2">
    <source>
        <dbReference type="Pfam" id="PF13406"/>
    </source>
</evidence>
<comment type="caution">
    <text evidence="3">The sequence shown here is derived from an EMBL/GenBank/DDBJ whole genome shotgun (WGS) entry which is preliminary data.</text>
</comment>
<dbReference type="SUPFAM" id="SSF53955">
    <property type="entry name" value="Lysozyme-like"/>
    <property type="match status" value="1"/>
</dbReference>
<feature type="non-terminal residue" evidence="3">
    <location>
        <position position="287"/>
    </location>
</feature>
<dbReference type="Gene3D" id="1.10.530.10">
    <property type="match status" value="1"/>
</dbReference>
<feature type="region of interest" description="Disordered" evidence="1">
    <location>
        <begin position="247"/>
        <end position="287"/>
    </location>
</feature>
<dbReference type="Proteomes" id="UP000295345">
    <property type="component" value="Unassembled WGS sequence"/>
</dbReference>
<dbReference type="InterPro" id="IPR023346">
    <property type="entry name" value="Lysozyme-like_dom_sf"/>
</dbReference>
<dbReference type="PANTHER" id="PTHR30163:SF8">
    <property type="entry name" value="LYTIC MUREIN TRANSGLYCOSYLASE"/>
    <property type="match status" value="1"/>
</dbReference>
<dbReference type="Pfam" id="PF13406">
    <property type="entry name" value="SLT_2"/>
    <property type="match status" value="1"/>
</dbReference>
<dbReference type="PANTHER" id="PTHR30163">
    <property type="entry name" value="MEMBRANE-BOUND LYTIC MUREIN TRANSGLYCOSYLASE B"/>
    <property type="match status" value="1"/>
</dbReference>
<dbReference type="GO" id="GO:0008933">
    <property type="term" value="F:peptidoglycan lytic transglycosylase activity"/>
    <property type="evidence" value="ECO:0007669"/>
    <property type="project" value="TreeGrafter"/>
</dbReference>
<feature type="domain" description="Transglycosylase SLT" evidence="2">
    <location>
        <begin position="162"/>
        <end position="206"/>
    </location>
</feature>
<evidence type="ECO:0000313" key="4">
    <source>
        <dbReference type="Proteomes" id="UP000295345"/>
    </source>
</evidence>
<dbReference type="GO" id="GO:0009253">
    <property type="term" value="P:peptidoglycan catabolic process"/>
    <property type="evidence" value="ECO:0007669"/>
    <property type="project" value="TreeGrafter"/>
</dbReference>
<organism evidence="3 4">
    <name type="scientific">Streptomyces hainanensis</name>
    <dbReference type="NCBI Taxonomy" id="402648"/>
    <lineage>
        <taxon>Bacteria</taxon>
        <taxon>Bacillati</taxon>
        <taxon>Actinomycetota</taxon>
        <taxon>Actinomycetes</taxon>
        <taxon>Kitasatosporales</taxon>
        <taxon>Streptomycetaceae</taxon>
        <taxon>Streptomyces</taxon>
    </lineage>
</organism>
<dbReference type="CDD" id="cd13399">
    <property type="entry name" value="Slt35-like"/>
    <property type="match status" value="1"/>
</dbReference>
<feature type="region of interest" description="Disordered" evidence="1">
    <location>
        <begin position="1"/>
        <end position="73"/>
    </location>
</feature>
<protein>
    <submittedName>
        <fullName evidence="3">Lytic transglycosylase</fullName>
    </submittedName>
</protein>
<dbReference type="InterPro" id="IPR031304">
    <property type="entry name" value="SLT_2"/>
</dbReference>
<evidence type="ECO:0000313" key="3">
    <source>
        <dbReference type="EMBL" id="TDC73645.1"/>
    </source>
</evidence>
<name>A0A4V2Y2U2_9ACTN</name>
<reference evidence="3 4" key="1">
    <citation type="submission" date="2019-03" db="EMBL/GenBank/DDBJ databases">
        <title>Draft genome sequences of novel Actinobacteria.</title>
        <authorList>
            <person name="Sahin N."/>
            <person name="Ay H."/>
            <person name="Saygin H."/>
        </authorList>
    </citation>
    <scope>NUCLEOTIDE SEQUENCE [LARGE SCALE GENOMIC DNA]</scope>
    <source>
        <strain evidence="3 4">DSM 41900</strain>
    </source>
</reference>
<evidence type="ECO:0000256" key="1">
    <source>
        <dbReference type="SAM" id="MobiDB-lite"/>
    </source>
</evidence>
<dbReference type="AlphaFoldDB" id="A0A4V2Y2U2"/>
<dbReference type="InterPro" id="IPR043426">
    <property type="entry name" value="MltB-like"/>
</dbReference>
<sequence>MAALTASQAPDVLGSDTAGPSDPVDRPAVQEPADIADGGAEEERSYHTDLPPLDTAESGGGGGAAVGTGVGEGEAGIPATVLDAYRRAAETVAGTTPGCDLEWEVLAAIGKVESGHARGGDVTADGTTTTPILGPVLDGNGFAQIMDTDRGRWDSDSRYDRAVGPMQFIPSTWARWGADGNGDGVSNPNNVYDAALAAGNYLCASGRSLADPDNLDQALLSYNHSWDYVATVRSWLDYYRSGVHEVPDGDGGLPTSPGPGNPRNPGATGTGPDGDASTGRETPPDRD</sequence>
<accession>A0A4V2Y2U2</accession>
<dbReference type="EMBL" id="SMKI01000191">
    <property type="protein sequence ID" value="TDC73645.1"/>
    <property type="molecule type" value="Genomic_DNA"/>
</dbReference>
<gene>
    <name evidence="3" type="ORF">E1283_18615</name>
</gene>